<dbReference type="EMBL" id="JBHUHQ010000008">
    <property type="protein sequence ID" value="MFD2043452.1"/>
    <property type="molecule type" value="Genomic_DNA"/>
</dbReference>
<accession>A0ABW4VYR3</accession>
<evidence type="ECO:0000313" key="1">
    <source>
        <dbReference type="EMBL" id="MFD2043452.1"/>
    </source>
</evidence>
<organism evidence="1 2">
    <name type="scientific">Ornithinibacillus salinisoli</name>
    <dbReference type="NCBI Taxonomy" id="1848459"/>
    <lineage>
        <taxon>Bacteria</taxon>
        <taxon>Bacillati</taxon>
        <taxon>Bacillota</taxon>
        <taxon>Bacilli</taxon>
        <taxon>Bacillales</taxon>
        <taxon>Bacillaceae</taxon>
        <taxon>Ornithinibacillus</taxon>
    </lineage>
</organism>
<comment type="caution">
    <text evidence="1">The sequence shown here is derived from an EMBL/GenBank/DDBJ whole genome shotgun (WGS) entry which is preliminary data.</text>
</comment>
<sequence length="52" mass="6115">MKIKTIRSLTESGFDKKINEFLNNSSKEIVDIKFSMTIFDYGAMSMYRDIEK</sequence>
<name>A0ABW4VYR3_9BACI</name>
<dbReference type="Proteomes" id="UP001597383">
    <property type="component" value="Unassembled WGS sequence"/>
</dbReference>
<protein>
    <submittedName>
        <fullName evidence="1">Uncharacterized protein</fullName>
    </submittedName>
</protein>
<proteinExistence type="predicted"/>
<gene>
    <name evidence="1" type="ORF">ACFSJF_04075</name>
</gene>
<keyword evidence="2" id="KW-1185">Reference proteome</keyword>
<reference evidence="2" key="1">
    <citation type="journal article" date="2019" name="Int. J. Syst. Evol. Microbiol.">
        <title>The Global Catalogue of Microorganisms (GCM) 10K type strain sequencing project: providing services to taxonomists for standard genome sequencing and annotation.</title>
        <authorList>
            <consortium name="The Broad Institute Genomics Platform"/>
            <consortium name="The Broad Institute Genome Sequencing Center for Infectious Disease"/>
            <person name="Wu L."/>
            <person name="Ma J."/>
        </authorList>
    </citation>
    <scope>NUCLEOTIDE SEQUENCE [LARGE SCALE GENOMIC DNA]</scope>
    <source>
        <strain evidence="2">R28</strain>
    </source>
</reference>
<dbReference type="RefSeq" id="WP_377555177.1">
    <property type="nucleotide sequence ID" value="NZ_JBHUMI010000007.1"/>
</dbReference>
<evidence type="ECO:0000313" key="2">
    <source>
        <dbReference type="Proteomes" id="UP001597383"/>
    </source>
</evidence>